<evidence type="ECO:0000313" key="1">
    <source>
        <dbReference type="EMBL" id="CAB4269249.1"/>
    </source>
</evidence>
<name>A0A6J5TZG5_PRUAR</name>
<sequence>MGVVVLVQLMTSRTLTRVEMDVDNLEGSSPIATFEYLKANHDNPRNQKSKLKHFMDPSIKGQYASLASSSGTQEPDPLCWMF</sequence>
<proteinExistence type="predicted"/>
<dbReference type="AlphaFoldDB" id="A0A6J5TZG5"/>
<accession>A0A6J5TZG5</accession>
<dbReference type="EMBL" id="CAEKDK010000002">
    <property type="protein sequence ID" value="CAB4269249.1"/>
    <property type="molecule type" value="Genomic_DNA"/>
</dbReference>
<evidence type="ECO:0000313" key="2">
    <source>
        <dbReference type="Proteomes" id="UP000507222"/>
    </source>
</evidence>
<reference evidence="1 2" key="1">
    <citation type="submission" date="2020-05" db="EMBL/GenBank/DDBJ databases">
        <authorList>
            <person name="Campoy J."/>
            <person name="Schneeberger K."/>
            <person name="Spophaly S."/>
        </authorList>
    </citation>
    <scope>NUCLEOTIDE SEQUENCE [LARGE SCALE GENOMIC DNA]</scope>
    <source>
        <strain evidence="1">PruArmRojPasFocal</strain>
    </source>
</reference>
<dbReference type="Proteomes" id="UP000507222">
    <property type="component" value="Unassembled WGS sequence"/>
</dbReference>
<organism evidence="1 2">
    <name type="scientific">Prunus armeniaca</name>
    <name type="common">Apricot</name>
    <name type="synonym">Armeniaca vulgaris</name>
    <dbReference type="NCBI Taxonomy" id="36596"/>
    <lineage>
        <taxon>Eukaryota</taxon>
        <taxon>Viridiplantae</taxon>
        <taxon>Streptophyta</taxon>
        <taxon>Embryophyta</taxon>
        <taxon>Tracheophyta</taxon>
        <taxon>Spermatophyta</taxon>
        <taxon>Magnoliopsida</taxon>
        <taxon>eudicotyledons</taxon>
        <taxon>Gunneridae</taxon>
        <taxon>Pentapetalae</taxon>
        <taxon>rosids</taxon>
        <taxon>fabids</taxon>
        <taxon>Rosales</taxon>
        <taxon>Rosaceae</taxon>
        <taxon>Amygdaloideae</taxon>
        <taxon>Amygdaleae</taxon>
        <taxon>Prunus</taxon>
    </lineage>
</organism>
<gene>
    <name evidence="1" type="ORF">CURHAP_LOCUS14654</name>
</gene>
<protein>
    <submittedName>
        <fullName evidence="1">Uncharacterized protein</fullName>
    </submittedName>
</protein>